<organism evidence="1 2">
    <name type="scientific">Steinernema glaseri</name>
    <dbReference type="NCBI Taxonomy" id="37863"/>
    <lineage>
        <taxon>Eukaryota</taxon>
        <taxon>Metazoa</taxon>
        <taxon>Ecdysozoa</taxon>
        <taxon>Nematoda</taxon>
        <taxon>Chromadorea</taxon>
        <taxon>Rhabditida</taxon>
        <taxon>Tylenchina</taxon>
        <taxon>Panagrolaimomorpha</taxon>
        <taxon>Strongyloidoidea</taxon>
        <taxon>Steinernematidae</taxon>
        <taxon>Steinernema</taxon>
    </lineage>
</organism>
<reference evidence="2" key="1">
    <citation type="submission" date="2016-11" db="UniProtKB">
        <authorList>
            <consortium name="WormBaseParasite"/>
        </authorList>
    </citation>
    <scope>IDENTIFICATION</scope>
</reference>
<protein>
    <submittedName>
        <fullName evidence="2">Uncharacterized protein</fullName>
    </submittedName>
</protein>
<dbReference type="WBParaSite" id="L893_g10289.t1">
    <property type="protein sequence ID" value="L893_g10289.t1"/>
    <property type="gene ID" value="L893_g10289"/>
</dbReference>
<keyword evidence="1" id="KW-1185">Reference proteome</keyword>
<dbReference type="Proteomes" id="UP000095287">
    <property type="component" value="Unplaced"/>
</dbReference>
<name>A0A1I7XWT8_9BILA</name>
<dbReference type="AlphaFoldDB" id="A0A1I7XWT8"/>
<accession>A0A1I7XWT8</accession>
<proteinExistence type="predicted"/>
<sequence>MVQTSVKVARDCQTRDPTPSLLRLRVLEGALPQQKQAQRGYYNIVSATYVCLLQCTPYLEAKRTTTTYGGRQSHILKGRSAPRRWSGVAPPCHQCILLNPATSSQRASKSPPNSEEYTVVPTPPTRKVTKVTEITRFALFFIHGAIHDGLLE</sequence>
<evidence type="ECO:0000313" key="2">
    <source>
        <dbReference type="WBParaSite" id="L893_g10289.t1"/>
    </source>
</evidence>
<evidence type="ECO:0000313" key="1">
    <source>
        <dbReference type="Proteomes" id="UP000095287"/>
    </source>
</evidence>